<sequence length="281" mass="30152">MVNPFSKDGIITKVTEALPGGGFITGPIHAAAGNQYHAVQAAIAGFGTVAALPLGPAASTVVGAGTAGLSGIFDQMGLTAIAGFGTVAAWPLGPTASVIAGAGTAGLSAIFEQMGLSDDKKHESVSAAERGDYEGATRVLLEAASVKIADNSRELSAESGGRRSLKSIHGTYLRAYDNEWKADLTSGPPREWERWYVEDWGGKVVFKAIHNPGRFLRAHPDGGVDLVDRPQDWETWKPFKNDDGSWSFLSVHGRWLSGRQDGSISTVERCNEWEHFWLEWW</sequence>
<reference evidence="2" key="1">
    <citation type="submission" date="2022-11" db="UniProtKB">
        <authorList>
            <consortium name="WormBaseParasite"/>
        </authorList>
    </citation>
    <scope>IDENTIFICATION</scope>
</reference>
<dbReference type="WBParaSite" id="JU765_v2.g9341.t1">
    <property type="protein sequence ID" value="JU765_v2.g9341.t1"/>
    <property type="gene ID" value="JU765_v2.g9341"/>
</dbReference>
<organism evidence="1 2">
    <name type="scientific">Panagrolaimus sp. JU765</name>
    <dbReference type="NCBI Taxonomy" id="591449"/>
    <lineage>
        <taxon>Eukaryota</taxon>
        <taxon>Metazoa</taxon>
        <taxon>Ecdysozoa</taxon>
        <taxon>Nematoda</taxon>
        <taxon>Chromadorea</taxon>
        <taxon>Rhabditida</taxon>
        <taxon>Tylenchina</taxon>
        <taxon>Panagrolaimomorpha</taxon>
        <taxon>Panagrolaimoidea</taxon>
        <taxon>Panagrolaimidae</taxon>
        <taxon>Panagrolaimus</taxon>
    </lineage>
</organism>
<evidence type="ECO:0000313" key="2">
    <source>
        <dbReference type="WBParaSite" id="JU765_v2.g9341.t1"/>
    </source>
</evidence>
<dbReference type="Proteomes" id="UP000887576">
    <property type="component" value="Unplaced"/>
</dbReference>
<name>A0AC34RR31_9BILA</name>
<evidence type="ECO:0000313" key="1">
    <source>
        <dbReference type="Proteomes" id="UP000887576"/>
    </source>
</evidence>
<accession>A0AC34RR31</accession>
<proteinExistence type="predicted"/>
<protein>
    <submittedName>
        <fullName evidence="2">Uncharacterized protein</fullName>
    </submittedName>
</protein>